<dbReference type="EMBL" id="PYYB01000001">
    <property type="protein sequence ID" value="PTL60231.1"/>
    <property type="molecule type" value="Genomic_DNA"/>
</dbReference>
<comment type="caution">
    <text evidence="4">The sequence shown here is derived from an EMBL/GenBank/DDBJ whole genome shotgun (WGS) entry which is preliminary data.</text>
</comment>
<dbReference type="InterPro" id="IPR003399">
    <property type="entry name" value="Mce/MlaD"/>
</dbReference>
<name>A0A2T4UM12_9ACTN</name>
<feature type="transmembrane region" description="Helical" evidence="2">
    <location>
        <begin position="12"/>
        <end position="34"/>
    </location>
</feature>
<sequence>MTPRRRNRSSIVANPVLVGAVTTLIVVVAVFLAYNANNGLPFVPTRALEVQLPNGANLVPGNEVRSGGFRVGVVEEMEPVALPGGRTGALLRLKLDEKLGAVPVDSTVVVRPRSALGLKYVELTLGRSARTIADGGTLPASQSSASTELDEVLSTFDEPTRAASQVNLEEFGDAFTGRGAGLNETIRIAPELLGRLERVAGNLADPRSRLPRLFAELGDAARVVAPLSAVNAQTFTFLANTFEAIGRDPQALKETITKSVGTLEVGTRSLRAQRPFLVRFAGLSEDLDAASAELRASLPTINRAVETGTPVLRRSVPLNEDLGATMVALRDLARTPTTLGALRGLTATVQTLNPTLRFLGPYVTVCNSWNVFWTFAAEHLSSPTATGGQQRALLNQAPQNLPGGDGVGQMGANEFAHGKESPEPGSTKTYLHNAFFGPAITKDGLANCGTGQQGYAQSQNPYRDRTIPGDPYRDVFVDTPDVDDVPRVGPSYAKYNREGRGIALNPDRVPTGQTFSYRPDGRGVDVPRAKPEKAAGVPAK</sequence>
<protein>
    <recommendedName>
        <fullName evidence="3">Mce/MlaD domain-containing protein</fullName>
    </recommendedName>
</protein>
<dbReference type="Proteomes" id="UP000240739">
    <property type="component" value="Unassembled WGS sequence"/>
</dbReference>
<dbReference type="RefSeq" id="WP_107568876.1">
    <property type="nucleotide sequence ID" value="NZ_PYYB01000001.1"/>
</dbReference>
<dbReference type="AlphaFoldDB" id="A0A2T4UM12"/>
<keyword evidence="2" id="KW-0472">Membrane</keyword>
<evidence type="ECO:0000259" key="3">
    <source>
        <dbReference type="Pfam" id="PF02470"/>
    </source>
</evidence>
<keyword evidence="2" id="KW-1133">Transmembrane helix</keyword>
<dbReference type="PANTHER" id="PTHR33371">
    <property type="entry name" value="INTERMEMBRANE PHOSPHOLIPID TRANSPORT SYSTEM BINDING PROTEIN MLAD-RELATED"/>
    <property type="match status" value="1"/>
</dbReference>
<feature type="region of interest" description="Disordered" evidence="1">
    <location>
        <begin position="498"/>
        <end position="540"/>
    </location>
</feature>
<evidence type="ECO:0000256" key="2">
    <source>
        <dbReference type="SAM" id="Phobius"/>
    </source>
</evidence>
<dbReference type="Pfam" id="PF02470">
    <property type="entry name" value="MlaD"/>
    <property type="match status" value="1"/>
</dbReference>
<keyword evidence="5" id="KW-1185">Reference proteome</keyword>
<evidence type="ECO:0000256" key="1">
    <source>
        <dbReference type="SAM" id="MobiDB-lite"/>
    </source>
</evidence>
<accession>A0A2T4UM12</accession>
<organism evidence="4 5">
    <name type="scientific">Paraconexibacter algicola</name>
    <dbReference type="NCBI Taxonomy" id="2133960"/>
    <lineage>
        <taxon>Bacteria</taxon>
        <taxon>Bacillati</taxon>
        <taxon>Actinomycetota</taxon>
        <taxon>Thermoleophilia</taxon>
        <taxon>Solirubrobacterales</taxon>
        <taxon>Paraconexibacteraceae</taxon>
        <taxon>Paraconexibacter</taxon>
    </lineage>
</organism>
<dbReference type="OrthoDB" id="4741753at2"/>
<reference evidence="4 5" key="1">
    <citation type="submission" date="2018-03" db="EMBL/GenBank/DDBJ databases">
        <title>Aquarubrobacter algicola gen. nov., sp. nov., a novel actinobacterium isolated from shallow eutrophic lake during the end of cyanobacterial harmful algal blooms.</title>
        <authorList>
            <person name="Chun S.J."/>
        </authorList>
    </citation>
    <scope>NUCLEOTIDE SEQUENCE [LARGE SCALE GENOMIC DNA]</scope>
    <source>
        <strain evidence="4 5">Seoho-28</strain>
    </source>
</reference>
<feature type="compositionally biased region" description="Basic and acidic residues" evidence="1">
    <location>
        <begin position="519"/>
        <end position="533"/>
    </location>
</feature>
<feature type="domain" description="Mce/MlaD" evidence="3">
    <location>
        <begin position="46"/>
        <end position="124"/>
    </location>
</feature>
<evidence type="ECO:0000313" key="5">
    <source>
        <dbReference type="Proteomes" id="UP000240739"/>
    </source>
</evidence>
<keyword evidence="2" id="KW-0812">Transmembrane</keyword>
<evidence type="ECO:0000313" key="4">
    <source>
        <dbReference type="EMBL" id="PTL60231.1"/>
    </source>
</evidence>
<proteinExistence type="predicted"/>
<dbReference type="PANTHER" id="PTHR33371:SF4">
    <property type="entry name" value="INTERMEMBRANE PHOSPHOLIPID TRANSPORT SYSTEM BINDING PROTEIN MLAD"/>
    <property type="match status" value="1"/>
</dbReference>
<dbReference type="InterPro" id="IPR052336">
    <property type="entry name" value="MlaD_Phospholipid_Transporter"/>
</dbReference>
<gene>
    <name evidence="4" type="ORF">C7Y72_11575</name>
</gene>